<evidence type="ECO:0000259" key="3">
    <source>
        <dbReference type="Pfam" id="PF16344"/>
    </source>
</evidence>
<name>A0ABV5ZI91_9BACT</name>
<organism evidence="4 5">
    <name type="scientific">Hallella seregens ATCC 51272</name>
    <dbReference type="NCBI Taxonomy" id="1336250"/>
    <lineage>
        <taxon>Bacteria</taxon>
        <taxon>Pseudomonadati</taxon>
        <taxon>Bacteroidota</taxon>
        <taxon>Bacteroidia</taxon>
        <taxon>Bacteroidales</taxon>
        <taxon>Prevotellaceae</taxon>
        <taxon>Hallella</taxon>
    </lineage>
</organism>
<evidence type="ECO:0000313" key="4">
    <source>
        <dbReference type="EMBL" id="MFB9897085.1"/>
    </source>
</evidence>
<sequence>MHTDNERQFVFRHYLPGRLDTRAALHRFHAATGTGPNRRLRRWAVAAVLLALVTGGAWTLYAHREVTLGTQRQDVAETYTLADGTRVTLAPYSTLSYRGDCRHVRIRGRAYLEIRHDPRHPFVISNADYEIRDIGTRLQVDETSRGTTVYVSEGSVSFASTRGRHRAIVLSRGMGALLPAGGDSPRRLPDIDDNSMAWATGRFHFDNTPLPEVLHQLSANFHVALSCSDTQKRLSGDFEATQLDSILPIIEQTLDVTITRKP</sequence>
<evidence type="ECO:0000256" key="1">
    <source>
        <dbReference type="SAM" id="Phobius"/>
    </source>
</evidence>
<feature type="domain" description="Protein FecR C-terminal" evidence="3">
    <location>
        <begin position="202"/>
        <end position="259"/>
    </location>
</feature>
<dbReference type="RefSeq" id="WP_027953133.1">
    <property type="nucleotide sequence ID" value="NZ_JBHLZF010000001.1"/>
</dbReference>
<accession>A0ABV5ZI91</accession>
<evidence type="ECO:0000259" key="2">
    <source>
        <dbReference type="Pfam" id="PF04773"/>
    </source>
</evidence>
<keyword evidence="5" id="KW-1185">Reference proteome</keyword>
<reference evidence="4 5" key="1">
    <citation type="submission" date="2024-09" db="EMBL/GenBank/DDBJ databases">
        <authorList>
            <person name="Sun Q."/>
            <person name="Mori K."/>
        </authorList>
    </citation>
    <scope>NUCLEOTIDE SEQUENCE [LARGE SCALE GENOMIC DNA]</scope>
    <source>
        <strain evidence="4 5">ATCC 51272</strain>
    </source>
</reference>
<comment type="caution">
    <text evidence="4">The sequence shown here is derived from an EMBL/GenBank/DDBJ whole genome shotgun (WGS) entry which is preliminary data.</text>
</comment>
<dbReference type="InterPro" id="IPR012373">
    <property type="entry name" value="Ferrdict_sens_TM"/>
</dbReference>
<keyword evidence="1" id="KW-1133">Transmembrane helix</keyword>
<dbReference type="Proteomes" id="UP001589688">
    <property type="component" value="Unassembled WGS sequence"/>
</dbReference>
<dbReference type="EMBL" id="JBHLZF010000001">
    <property type="protein sequence ID" value="MFB9897085.1"/>
    <property type="molecule type" value="Genomic_DNA"/>
</dbReference>
<proteinExistence type="predicted"/>
<evidence type="ECO:0000313" key="5">
    <source>
        <dbReference type="Proteomes" id="UP001589688"/>
    </source>
</evidence>
<gene>
    <name evidence="4" type="ORF">ACFFK8_04465</name>
</gene>
<feature type="transmembrane region" description="Helical" evidence="1">
    <location>
        <begin position="43"/>
        <end position="61"/>
    </location>
</feature>
<dbReference type="PANTHER" id="PTHR30273">
    <property type="entry name" value="PERIPLASMIC SIGNAL SENSOR AND SIGMA FACTOR ACTIVATOR FECR-RELATED"/>
    <property type="match status" value="1"/>
</dbReference>
<dbReference type="InterPro" id="IPR032508">
    <property type="entry name" value="FecR_C"/>
</dbReference>
<dbReference type="Pfam" id="PF16344">
    <property type="entry name" value="FecR_C"/>
    <property type="match status" value="1"/>
</dbReference>
<feature type="domain" description="FecR protein" evidence="2">
    <location>
        <begin position="76"/>
        <end position="156"/>
    </location>
</feature>
<keyword evidence="1" id="KW-0472">Membrane</keyword>
<dbReference type="PANTHER" id="PTHR30273:SF2">
    <property type="entry name" value="PROTEIN FECR"/>
    <property type="match status" value="1"/>
</dbReference>
<dbReference type="Gene3D" id="3.55.50.30">
    <property type="match status" value="1"/>
</dbReference>
<dbReference type="Gene3D" id="2.60.120.1440">
    <property type="match status" value="1"/>
</dbReference>
<keyword evidence="1" id="KW-0812">Transmembrane</keyword>
<protein>
    <submittedName>
        <fullName evidence="4">FecR family protein</fullName>
    </submittedName>
</protein>
<dbReference type="InterPro" id="IPR006860">
    <property type="entry name" value="FecR"/>
</dbReference>
<dbReference type="Pfam" id="PF04773">
    <property type="entry name" value="FecR"/>
    <property type="match status" value="1"/>
</dbReference>